<accession>A0ABN6ZQS1</accession>
<protein>
    <recommendedName>
        <fullName evidence="3">Cell division protein ZapA</fullName>
    </recommendedName>
</protein>
<dbReference type="EMBL" id="AP028907">
    <property type="protein sequence ID" value="BES82594.1"/>
    <property type="molecule type" value="Genomic_DNA"/>
</dbReference>
<organism evidence="1 2">
    <name type="scientific">Pyrodictium abyssi</name>
    <dbReference type="NCBI Taxonomy" id="54256"/>
    <lineage>
        <taxon>Archaea</taxon>
        <taxon>Thermoproteota</taxon>
        <taxon>Thermoprotei</taxon>
        <taxon>Desulfurococcales</taxon>
        <taxon>Pyrodictiaceae</taxon>
        <taxon>Pyrodictium</taxon>
    </lineage>
</organism>
<evidence type="ECO:0000313" key="1">
    <source>
        <dbReference type="EMBL" id="BES82594.1"/>
    </source>
</evidence>
<sequence length="101" mass="11070">MSVGASVVVGKRASHHIVFPVEALEARIRLLKNRVADLAYRSRCSRVVAAACRLLVRLTELQEELGEGVPVSELLPRLRLLESDVESLLRSPESFASSDCA</sequence>
<evidence type="ECO:0000313" key="2">
    <source>
        <dbReference type="Proteomes" id="UP001341135"/>
    </source>
</evidence>
<evidence type="ECO:0008006" key="3">
    <source>
        <dbReference type="Google" id="ProtNLM"/>
    </source>
</evidence>
<dbReference type="Proteomes" id="UP001341135">
    <property type="component" value="Chromosome"/>
</dbReference>
<keyword evidence="2" id="KW-1185">Reference proteome</keyword>
<proteinExistence type="predicted"/>
<reference evidence="1 2" key="1">
    <citation type="submission" date="2023-09" db="EMBL/GenBank/DDBJ databases">
        <title>Pyrofollis japonicus gen. nov. sp. nov., a novel member of the family Pyrodictiaceae isolated from the Iheya North hydrothermal field.</title>
        <authorList>
            <person name="Miyazaki U."/>
            <person name="Sanari M."/>
            <person name="Tame A."/>
            <person name="Kitajima M."/>
            <person name="Okamoto A."/>
            <person name="Sawayama S."/>
            <person name="Miyazaki J."/>
            <person name="Takai K."/>
            <person name="Nakagawa S."/>
        </authorList>
    </citation>
    <scope>NUCLEOTIDE SEQUENCE [LARGE SCALE GENOMIC DNA]</scope>
    <source>
        <strain evidence="1 2">AV2</strain>
    </source>
</reference>
<gene>
    <name evidence="1" type="ORF">PABY_21610</name>
</gene>
<name>A0ABN6ZQS1_9CREN</name>